<keyword evidence="11" id="KW-1185">Reference proteome</keyword>
<organism evidence="10 11">
    <name type="scientific">Striga hermonthica</name>
    <name type="common">Purple witchweed</name>
    <name type="synonym">Buchnera hermonthica</name>
    <dbReference type="NCBI Taxonomy" id="68872"/>
    <lineage>
        <taxon>Eukaryota</taxon>
        <taxon>Viridiplantae</taxon>
        <taxon>Streptophyta</taxon>
        <taxon>Embryophyta</taxon>
        <taxon>Tracheophyta</taxon>
        <taxon>Spermatophyta</taxon>
        <taxon>Magnoliopsida</taxon>
        <taxon>eudicotyledons</taxon>
        <taxon>Gunneridae</taxon>
        <taxon>Pentapetalae</taxon>
        <taxon>asterids</taxon>
        <taxon>lamiids</taxon>
        <taxon>Lamiales</taxon>
        <taxon>Orobanchaceae</taxon>
        <taxon>Buchnereae</taxon>
        <taxon>Striga</taxon>
    </lineage>
</organism>
<feature type="compositionally biased region" description="Polar residues" evidence="8">
    <location>
        <begin position="398"/>
        <end position="424"/>
    </location>
</feature>
<evidence type="ECO:0000256" key="2">
    <source>
        <dbReference type="ARBA" id="ARBA00022723"/>
    </source>
</evidence>
<sequence>MTFCDSEDEFEATWKVMIDQHNLGDDRWFKVMYKLRKGWATAFSNDKFCAGLLATSRSEVTNRVLKDMGNKALTLHQFVLNYEKVQDKWRSVEKDDDAHCSHGRPGQIVKNNPLLPHAAEVYTFSIYKLFEREFVESLNVVLIDQNDFGNGWLGFKMRSHNDNSKVRQVFFKKYDIEVKCSCHLFETMGILCRHALKVFISMNIISLPEPYIMSRWSRKAEQRVCSEFERTCTPHGTSDVSQLTFVNHAMRSSYDLVHLSKSHKETRSRLNEILEKASEEITCLLKNLDMDDSCDELVDENSVRVRNPPSAKTRGVTNAQITRHWDKSKKTKRGKEKVGNSSKSRKKTQMGGNTNINLGGPTQSSQNDVNPEEANNVPYYPSQSSMFWPNINQWGGNTNINLGGPAQSSQNDDNTEEGGNTNINLGAPFNLFGYQLDPFSSQRPSNN</sequence>
<keyword evidence="2 6" id="KW-0479">Metal-binding</keyword>
<dbReference type="PANTHER" id="PTHR31669:SF302">
    <property type="entry name" value="PROTEIN FAR1-RELATED SEQUENCE"/>
    <property type="match status" value="1"/>
</dbReference>
<evidence type="ECO:0000256" key="3">
    <source>
        <dbReference type="ARBA" id="ARBA00022771"/>
    </source>
</evidence>
<feature type="compositionally biased region" description="Polar residues" evidence="8">
    <location>
        <begin position="350"/>
        <end position="369"/>
    </location>
</feature>
<evidence type="ECO:0000256" key="1">
    <source>
        <dbReference type="ARBA" id="ARBA00005889"/>
    </source>
</evidence>
<name>A0A9N7N4R6_STRHE</name>
<dbReference type="AlphaFoldDB" id="A0A9N7N4R6"/>
<comment type="similarity">
    <text evidence="1 6">Belongs to the FHY3/FAR1 family.</text>
</comment>
<evidence type="ECO:0000256" key="6">
    <source>
        <dbReference type="RuleBase" id="RU367018"/>
    </source>
</evidence>
<dbReference type="GO" id="GO:0005634">
    <property type="term" value="C:nucleus"/>
    <property type="evidence" value="ECO:0007669"/>
    <property type="project" value="UniProtKB-SubCell"/>
</dbReference>
<dbReference type="InterPro" id="IPR006564">
    <property type="entry name" value="Znf_PMZ"/>
</dbReference>
<evidence type="ECO:0000259" key="9">
    <source>
        <dbReference type="PROSITE" id="PS50966"/>
    </source>
</evidence>
<comment type="function">
    <text evidence="6">Putative transcription activator involved in regulating light control of development.</text>
</comment>
<dbReference type="GO" id="GO:0008270">
    <property type="term" value="F:zinc ion binding"/>
    <property type="evidence" value="ECO:0007669"/>
    <property type="project" value="UniProtKB-UniRule"/>
</dbReference>
<dbReference type="InterPro" id="IPR007527">
    <property type="entry name" value="Znf_SWIM"/>
</dbReference>
<dbReference type="Proteomes" id="UP001153555">
    <property type="component" value="Unassembled WGS sequence"/>
</dbReference>
<evidence type="ECO:0000313" key="11">
    <source>
        <dbReference type="Proteomes" id="UP001153555"/>
    </source>
</evidence>
<dbReference type="GO" id="GO:0006355">
    <property type="term" value="P:regulation of DNA-templated transcription"/>
    <property type="evidence" value="ECO:0007669"/>
    <property type="project" value="UniProtKB-UniRule"/>
</dbReference>
<comment type="caution">
    <text evidence="10">The sequence shown here is derived from an EMBL/GenBank/DDBJ whole genome shotgun (WGS) entry which is preliminary data.</text>
</comment>
<keyword evidence="7" id="KW-0175">Coiled coil</keyword>
<dbReference type="Pfam" id="PF04434">
    <property type="entry name" value="SWIM"/>
    <property type="match status" value="1"/>
</dbReference>
<keyword evidence="6" id="KW-0539">Nucleus</keyword>
<feature type="domain" description="SWIM-type" evidence="9">
    <location>
        <begin position="170"/>
        <end position="203"/>
    </location>
</feature>
<keyword evidence="3 5" id="KW-0863">Zinc-finger</keyword>
<accession>A0A9N7N4R6</accession>
<protein>
    <recommendedName>
        <fullName evidence="6">Protein FAR1-RELATED SEQUENCE</fullName>
    </recommendedName>
</protein>
<feature type="region of interest" description="Disordered" evidence="8">
    <location>
        <begin position="306"/>
        <end position="381"/>
    </location>
</feature>
<dbReference type="PROSITE" id="PS50966">
    <property type="entry name" value="ZF_SWIM"/>
    <property type="match status" value="1"/>
</dbReference>
<dbReference type="PANTHER" id="PTHR31669">
    <property type="entry name" value="PROTEIN FAR1-RELATED SEQUENCE 10-RELATED"/>
    <property type="match status" value="1"/>
</dbReference>
<gene>
    <name evidence="10" type="ORF">SHERM_19401</name>
</gene>
<evidence type="ECO:0000256" key="8">
    <source>
        <dbReference type="SAM" id="MobiDB-lite"/>
    </source>
</evidence>
<evidence type="ECO:0000256" key="4">
    <source>
        <dbReference type="ARBA" id="ARBA00022833"/>
    </source>
</evidence>
<dbReference type="SMART" id="SM00575">
    <property type="entry name" value="ZnF_PMZ"/>
    <property type="match status" value="1"/>
</dbReference>
<dbReference type="OrthoDB" id="911275at2759"/>
<proteinExistence type="inferred from homology"/>
<evidence type="ECO:0000256" key="7">
    <source>
        <dbReference type="SAM" id="Coils"/>
    </source>
</evidence>
<keyword evidence="4 6" id="KW-0862">Zinc</keyword>
<comment type="subcellular location">
    <subcellularLocation>
        <location evidence="6">Nucleus</location>
    </subcellularLocation>
</comment>
<evidence type="ECO:0000313" key="10">
    <source>
        <dbReference type="EMBL" id="CAA0821399.1"/>
    </source>
</evidence>
<feature type="coiled-coil region" evidence="7">
    <location>
        <begin position="260"/>
        <end position="287"/>
    </location>
</feature>
<reference evidence="10" key="1">
    <citation type="submission" date="2019-12" db="EMBL/GenBank/DDBJ databases">
        <authorList>
            <person name="Scholes J."/>
        </authorList>
    </citation>
    <scope>NUCLEOTIDE SEQUENCE</scope>
</reference>
<feature type="region of interest" description="Disordered" evidence="8">
    <location>
        <begin position="398"/>
        <end position="426"/>
    </location>
</feature>
<dbReference type="EMBL" id="CACSLK010020742">
    <property type="protein sequence ID" value="CAA0821399.1"/>
    <property type="molecule type" value="Genomic_DNA"/>
</dbReference>
<evidence type="ECO:0000256" key="5">
    <source>
        <dbReference type="PROSITE-ProRule" id="PRU00325"/>
    </source>
</evidence>
<feature type="compositionally biased region" description="Basic residues" evidence="8">
    <location>
        <begin position="326"/>
        <end position="335"/>
    </location>
</feature>
<dbReference type="InterPro" id="IPR031052">
    <property type="entry name" value="FHY3/FAR1"/>
</dbReference>